<dbReference type="PANTHER" id="PTHR34512">
    <property type="entry name" value="CELL SURFACE PROTEIN"/>
    <property type="match status" value="1"/>
</dbReference>
<dbReference type="Gene3D" id="2.40.128.630">
    <property type="match status" value="1"/>
</dbReference>
<gene>
    <name evidence="4" type="ORF">IPP58_08810</name>
</gene>
<evidence type="ECO:0000259" key="3">
    <source>
        <dbReference type="Pfam" id="PF13360"/>
    </source>
</evidence>
<proteinExistence type="predicted"/>
<organism evidence="4 5">
    <name type="scientific">Candidatus Geothrix skivensis</name>
    <dbReference type="NCBI Taxonomy" id="2954439"/>
    <lineage>
        <taxon>Bacteria</taxon>
        <taxon>Pseudomonadati</taxon>
        <taxon>Acidobacteriota</taxon>
        <taxon>Holophagae</taxon>
        <taxon>Holophagales</taxon>
        <taxon>Holophagaceae</taxon>
        <taxon>Geothrix</taxon>
    </lineage>
</organism>
<feature type="domain" description="Pyrrolo-quinoline quinone repeat" evidence="3">
    <location>
        <begin position="205"/>
        <end position="341"/>
    </location>
</feature>
<dbReference type="InterPro" id="IPR015943">
    <property type="entry name" value="WD40/YVTN_repeat-like_dom_sf"/>
</dbReference>
<dbReference type="SUPFAM" id="SSF50998">
    <property type="entry name" value="Quinoprotein alcohol dehydrogenase-like"/>
    <property type="match status" value="1"/>
</dbReference>
<dbReference type="AlphaFoldDB" id="A0A9D7SHF1"/>
<feature type="signal peptide" evidence="2">
    <location>
        <begin position="1"/>
        <end position="28"/>
    </location>
</feature>
<dbReference type="SMART" id="SM00564">
    <property type="entry name" value="PQQ"/>
    <property type="match status" value="6"/>
</dbReference>
<dbReference type="PANTHER" id="PTHR34512:SF30">
    <property type="entry name" value="OUTER MEMBRANE PROTEIN ASSEMBLY FACTOR BAMB"/>
    <property type="match status" value="1"/>
</dbReference>
<dbReference type="InterPro" id="IPR011047">
    <property type="entry name" value="Quinoprotein_ADH-like_sf"/>
</dbReference>
<dbReference type="InterPro" id="IPR018391">
    <property type="entry name" value="PQQ_b-propeller_rpt"/>
</dbReference>
<dbReference type="Gene3D" id="2.40.10.480">
    <property type="match status" value="1"/>
</dbReference>
<comment type="caution">
    <text evidence="4">The sequence shown here is derived from an EMBL/GenBank/DDBJ whole genome shotgun (WGS) entry which is preliminary data.</text>
</comment>
<evidence type="ECO:0000256" key="1">
    <source>
        <dbReference type="SAM" id="Coils"/>
    </source>
</evidence>
<reference evidence="4" key="1">
    <citation type="submission" date="2020-10" db="EMBL/GenBank/DDBJ databases">
        <title>Connecting structure to function with the recovery of over 1000 high-quality activated sludge metagenome-assembled genomes encoding full-length rRNA genes using long-read sequencing.</title>
        <authorList>
            <person name="Singleton C.M."/>
            <person name="Petriglieri F."/>
            <person name="Kristensen J.M."/>
            <person name="Kirkegaard R.H."/>
            <person name="Michaelsen T.Y."/>
            <person name="Andersen M.H."/>
            <person name="Karst S.M."/>
            <person name="Dueholm M.S."/>
            <person name="Nielsen P.H."/>
            <person name="Albertsen M."/>
        </authorList>
    </citation>
    <scope>NUCLEOTIDE SEQUENCE</scope>
    <source>
        <strain evidence="4">Skiv_18-Q3-R9-52_MAXAC.067</strain>
    </source>
</reference>
<evidence type="ECO:0000313" key="4">
    <source>
        <dbReference type="EMBL" id="MBK9796589.1"/>
    </source>
</evidence>
<feature type="coiled-coil region" evidence="1">
    <location>
        <begin position="43"/>
        <end position="70"/>
    </location>
</feature>
<name>A0A9D7SHF1_9BACT</name>
<dbReference type="Gene3D" id="2.130.10.10">
    <property type="entry name" value="YVTN repeat-like/Quinoprotein amine dehydrogenase"/>
    <property type="match status" value="1"/>
</dbReference>
<evidence type="ECO:0000256" key="2">
    <source>
        <dbReference type="SAM" id="SignalP"/>
    </source>
</evidence>
<dbReference type="Pfam" id="PF13360">
    <property type="entry name" value="PQQ_2"/>
    <property type="match status" value="1"/>
</dbReference>
<sequence length="451" mass="48722">MSALSRLFPALILVLAPLSAGPPPTPMAANHAMQFQMQMQMQMQMSRARFAALQAQRRRANEQVARQKNAIQTDELAKPAGEAWRIPLSPGGNRGDDASVVVAVGEKWLIARSRDKGADLWSSAMEGGFESGPVVSNGLVLYATSDYRCVALEKDSGKQRYQVQLESLRRFFSADNNKTKVQFPIIEGKRVYLATYGKGADGEAGGKLYALDLDTGAKLWEAGLAAGADHPPMVLGDRILVGGAPWIQAFQTSDGKPLWKTHLGSSKWVSMGVEAQGHYCLTADKTVLALDMAKGEVLWRQEVGSALTGDDRQLFSLRVGMFGGATLVALDPATGRPTWERKGVGTLPWTQDGRAYVAEEGALRCLDVMDGKQVWEWPMAKPSPWPAMMVGSQLVVACPDGKTTVLRYLDPATGKETWSITVKAKPGSGLLVADGAGILFPGKDDEMICLK</sequence>
<dbReference type="InterPro" id="IPR002372">
    <property type="entry name" value="PQQ_rpt_dom"/>
</dbReference>
<feature type="chain" id="PRO_5039152135" evidence="2">
    <location>
        <begin position="29"/>
        <end position="451"/>
    </location>
</feature>
<keyword evidence="1" id="KW-0175">Coiled coil</keyword>
<dbReference type="EMBL" id="JADKIO010000006">
    <property type="protein sequence ID" value="MBK9796589.1"/>
    <property type="molecule type" value="Genomic_DNA"/>
</dbReference>
<evidence type="ECO:0000313" key="5">
    <source>
        <dbReference type="Proteomes" id="UP000886657"/>
    </source>
</evidence>
<protein>
    <submittedName>
        <fullName evidence="4">PQQ-binding-like beta-propeller repeat protein</fullName>
    </submittedName>
</protein>
<keyword evidence="2" id="KW-0732">Signal</keyword>
<accession>A0A9D7SHF1</accession>
<dbReference type="Proteomes" id="UP000886657">
    <property type="component" value="Unassembled WGS sequence"/>
</dbReference>